<protein>
    <submittedName>
        <fullName evidence="1">Uncharacterized protein</fullName>
    </submittedName>
</protein>
<dbReference type="EMBL" id="CP022743">
    <property type="protein sequence ID" value="ASU33973.1"/>
    <property type="molecule type" value="Genomic_DNA"/>
</dbReference>
<proteinExistence type="predicted"/>
<keyword evidence="2" id="KW-1185">Reference proteome</keyword>
<organism evidence="1 2">
    <name type="scientific">Mucilaginibacter xinganensis</name>
    <dbReference type="NCBI Taxonomy" id="1234841"/>
    <lineage>
        <taxon>Bacteria</taxon>
        <taxon>Pseudomonadati</taxon>
        <taxon>Bacteroidota</taxon>
        <taxon>Sphingobacteriia</taxon>
        <taxon>Sphingobacteriales</taxon>
        <taxon>Sphingobacteriaceae</taxon>
        <taxon>Mucilaginibacter</taxon>
    </lineage>
</organism>
<reference evidence="1 2" key="1">
    <citation type="submission" date="2017-08" db="EMBL/GenBank/DDBJ databases">
        <title>Complete genome sequence of Mucilaginibacter sp. strain BJC16-A31.</title>
        <authorList>
            <consortium name="Henan University of Science and Technology"/>
            <person name="You X."/>
        </authorList>
    </citation>
    <scope>NUCLEOTIDE SEQUENCE [LARGE SCALE GENOMIC DNA]</scope>
    <source>
        <strain evidence="1 2">BJC16-A31</strain>
    </source>
</reference>
<dbReference type="AlphaFoldDB" id="A0A223NVR7"/>
<sequence length="47" mass="5398">MRPEIVTGVNCFLITGKFTPGHMKFIRDLKCSIVTDVLPLRNNFIFD</sequence>
<evidence type="ECO:0000313" key="1">
    <source>
        <dbReference type="EMBL" id="ASU33973.1"/>
    </source>
</evidence>
<evidence type="ECO:0000313" key="2">
    <source>
        <dbReference type="Proteomes" id="UP000215002"/>
    </source>
</evidence>
<name>A0A223NVR7_9SPHI</name>
<dbReference type="Proteomes" id="UP000215002">
    <property type="component" value="Chromosome"/>
</dbReference>
<dbReference type="KEGG" id="muc:MuYL_2081"/>
<gene>
    <name evidence="1" type="ORF">MuYL_2081</name>
</gene>
<accession>A0A223NVR7</accession>